<dbReference type="AlphaFoldDB" id="A0A6C0KT88"/>
<evidence type="ECO:0000313" key="2">
    <source>
        <dbReference type="EMBL" id="QHU20819.1"/>
    </source>
</evidence>
<proteinExistence type="predicted"/>
<reference evidence="2" key="1">
    <citation type="journal article" date="2020" name="Nature">
        <title>Giant virus diversity and host interactions through global metagenomics.</title>
        <authorList>
            <person name="Schulz F."/>
            <person name="Roux S."/>
            <person name="Paez-Espino D."/>
            <person name="Jungbluth S."/>
            <person name="Walsh D.A."/>
            <person name="Denef V.J."/>
            <person name="McMahon K.D."/>
            <person name="Konstantinidis K.T."/>
            <person name="Eloe-Fadrosh E.A."/>
            <person name="Kyrpides N.C."/>
            <person name="Woyke T."/>
        </authorList>
    </citation>
    <scope>NUCLEOTIDE SEQUENCE</scope>
    <source>
        <strain evidence="2">GVMAG-S-3300013094-100</strain>
    </source>
</reference>
<organism evidence="2">
    <name type="scientific">viral metagenome</name>
    <dbReference type="NCBI Taxonomy" id="1070528"/>
    <lineage>
        <taxon>unclassified sequences</taxon>
        <taxon>metagenomes</taxon>
        <taxon>organismal metagenomes</taxon>
    </lineage>
</organism>
<feature type="transmembrane region" description="Helical" evidence="1">
    <location>
        <begin position="38"/>
        <end position="59"/>
    </location>
</feature>
<keyword evidence="1" id="KW-1133">Transmembrane helix</keyword>
<keyword evidence="1" id="KW-0472">Membrane</keyword>
<sequence>MSISTISATWAPWAPILSSEHIVEKFDNTTTTATVENVFIILGAVLISTLVTFVFYWAYRTNKKLFISLLSGFIFLYSLMNIIGTVIIRSSINNTYFKVYLGAGVIVASLAILLIIMFSAMASREMRSAAIQSSSQDGL</sequence>
<name>A0A6C0KT88_9ZZZZ</name>
<feature type="transmembrane region" description="Helical" evidence="1">
    <location>
        <begin position="100"/>
        <end position="122"/>
    </location>
</feature>
<protein>
    <submittedName>
        <fullName evidence="2">Uncharacterized protein</fullName>
    </submittedName>
</protein>
<keyword evidence="1" id="KW-0812">Transmembrane</keyword>
<accession>A0A6C0KT88</accession>
<dbReference type="EMBL" id="MN740975">
    <property type="protein sequence ID" value="QHU20819.1"/>
    <property type="molecule type" value="Genomic_DNA"/>
</dbReference>
<evidence type="ECO:0000256" key="1">
    <source>
        <dbReference type="SAM" id="Phobius"/>
    </source>
</evidence>
<feature type="transmembrane region" description="Helical" evidence="1">
    <location>
        <begin position="66"/>
        <end position="88"/>
    </location>
</feature>